<organism evidence="3 4">
    <name type="scientific">Oleomonas cavernae</name>
    <dbReference type="NCBI Taxonomy" id="2320859"/>
    <lineage>
        <taxon>Bacteria</taxon>
        <taxon>Pseudomonadati</taxon>
        <taxon>Pseudomonadota</taxon>
        <taxon>Alphaproteobacteria</taxon>
        <taxon>Acetobacterales</taxon>
        <taxon>Acetobacteraceae</taxon>
        <taxon>Oleomonas</taxon>
    </lineage>
</organism>
<protein>
    <submittedName>
        <fullName evidence="3">Fatty acid desaturase</fullName>
    </submittedName>
</protein>
<dbReference type="PANTHER" id="PTHR19353">
    <property type="entry name" value="FATTY ACID DESATURASE 2"/>
    <property type="match status" value="1"/>
</dbReference>
<evidence type="ECO:0000313" key="4">
    <source>
        <dbReference type="Proteomes" id="UP000284605"/>
    </source>
</evidence>
<comment type="caution">
    <text evidence="3">The sequence shown here is derived from an EMBL/GenBank/DDBJ whole genome shotgun (WGS) entry which is preliminary data.</text>
</comment>
<feature type="transmembrane region" description="Helical" evidence="1">
    <location>
        <begin position="215"/>
        <end position="235"/>
    </location>
</feature>
<evidence type="ECO:0000256" key="1">
    <source>
        <dbReference type="SAM" id="Phobius"/>
    </source>
</evidence>
<dbReference type="CDD" id="cd03507">
    <property type="entry name" value="Delta12-FADS-like"/>
    <property type="match status" value="1"/>
</dbReference>
<dbReference type="InterPro" id="IPR005804">
    <property type="entry name" value="FA_desaturase_dom"/>
</dbReference>
<keyword evidence="1" id="KW-0812">Transmembrane</keyword>
<feature type="transmembrane region" description="Helical" evidence="1">
    <location>
        <begin position="33"/>
        <end position="52"/>
    </location>
</feature>
<dbReference type="Pfam" id="PF00487">
    <property type="entry name" value="FA_desaturase"/>
    <property type="match status" value="1"/>
</dbReference>
<dbReference type="Proteomes" id="UP000284605">
    <property type="component" value="Unassembled WGS sequence"/>
</dbReference>
<dbReference type="InterPro" id="IPR012171">
    <property type="entry name" value="Fatty_acid_desaturase"/>
</dbReference>
<accession>A0A418WDT4</accession>
<proteinExistence type="predicted"/>
<gene>
    <name evidence="3" type="ORF">D3874_14670</name>
</gene>
<dbReference type="GO" id="GO:0006629">
    <property type="term" value="P:lipid metabolic process"/>
    <property type="evidence" value="ECO:0007669"/>
    <property type="project" value="InterPro"/>
</dbReference>
<dbReference type="GO" id="GO:0016717">
    <property type="term" value="F:oxidoreductase activity, acting on paired donors, with oxidation of a pair of donors resulting in the reduction of molecular oxygen to two molecules of water"/>
    <property type="evidence" value="ECO:0007669"/>
    <property type="project" value="TreeGrafter"/>
</dbReference>
<dbReference type="EMBL" id="QYUK01000011">
    <property type="protein sequence ID" value="RJF88109.1"/>
    <property type="molecule type" value="Genomic_DNA"/>
</dbReference>
<evidence type="ECO:0000313" key="3">
    <source>
        <dbReference type="EMBL" id="RJF88109.1"/>
    </source>
</evidence>
<dbReference type="OrthoDB" id="9769653at2"/>
<feature type="domain" description="Fatty acid desaturase" evidence="2">
    <location>
        <begin position="59"/>
        <end position="301"/>
    </location>
</feature>
<feature type="transmembrane region" description="Helical" evidence="1">
    <location>
        <begin position="186"/>
        <end position="208"/>
    </location>
</feature>
<evidence type="ECO:0000259" key="2">
    <source>
        <dbReference type="Pfam" id="PF00487"/>
    </source>
</evidence>
<feature type="transmembrane region" description="Helical" evidence="1">
    <location>
        <begin position="58"/>
        <end position="77"/>
    </location>
</feature>
<dbReference type="RefSeq" id="WP_119778745.1">
    <property type="nucleotide sequence ID" value="NZ_QYUK01000011.1"/>
</dbReference>
<dbReference type="GO" id="GO:0016020">
    <property type="term" value="C:membrane"/>
    <property type="evidence" value="ECO:0007669"/>
    <property type="project" value="TreeGrafter"/>
</dbReference>
<dbReference type="AlphaFoldDB" id="A0A418WDT4"/>
<keyword evidence="4" id="KW-1185">Reference proteome</keyword>
<keyword evidence="1" id="KW-0472">Membrane</keyword>
<keyword evidence="1" id="KW-1133">Transmembrane helix</keyword>
<feature type="transmembrane region" description="Helical" evidence="1">
    <location>
        <begin position="155"/>
        <end position="174"/>
    </location>
</feature>
<sequence>MPAVEAKTPKTEPESWIAKLNAYRQASPWRGTFELVITVVPFALAWVAMLLAVDFEQYWLYALLLPPTAGLLVRLFMIQHDCGHGAFFPNTAGNNWTGRVISVLTLTPYDVWRRAHAIHHATAGNLDRRGIGDVDTLTVREYQARSRWGRFAYRLYRNPAVLFGLGPIYLFILQSRVPLGFMRKGWTPWLSAMATNLAIAVGTGLIVWTLGPAALLMVHLPVVLLGAAAGVWLFYVQHQFEGTHWSGSENWNFYDAALHGSSYYVLPRILRWFTANIGMHHVHHLSSRIPYYRLPEVLRDHPEPNNVSRLTLWQSLKCVRLTLWDESQRRLISFKEMRALYGTGGALA</sequence>
<reference evidence="3 4" key="1">
    <citation type="submission" date="2018-09" db="EMBL/GenBank/DDBJ databases">
        <authorList>
            <person name="Zhu H."/>
        </authorList>
    </citation>
    <scope>NUCLEOTIDE SEQUENCE [LARGE SCALE GENOMIC DNA]</scope>
    <source>
        <strain evidence="3 4">K1W22B-8</strain>
    </source>
</reference>
<name>A0A418WDT4_9PROT</name>
<dbReference type="PANTHER" id="PTHR19353:SF73">
    <property type="entry name" value="FATTY ACID DESATURASE"/>
    <property type="match status" value="1"/>
</dbReference>